<protein>
    <submittedName>
        <fullName evidence="1">Uncharacterized protein</fullName>
    </submittedName>
</protein>
<dbReference type="Proteomes" id="UP000198756">
    <property type="component" value="Unassembled WGS sequence"/>
</dbReference>
<proteinExistence type="predicted"/>
<gene>
    <name evidence="1" type="ORF">SAMN03080617_02784</name>
</gene>
<dbReference type="AlphaFoldDB" id="A0A1G5YSQ1"/>
<reference evidence="2" key="1">
    <citation type="submission" date="2016-10" db="EMBL/GenBank/DDBJ databases">
        <authorList>
            <person name="Varghese N."/>
            <person name="Submissions S."/>
        </authorList>
    </citation>
    <scope>NUCLEOTIDE SEQUENCE [LARGE SCALE GENOMIC DNA]</scope>
    <source>
        <strain evidence="2">DSM 22703</strain>
    </source>
</reference>
<evidence type="ECO:0000313" key="1">
    <source>
        <dbReference type="EMBL" id="SDA85382.1"/>
    </source>
</evidence>
<sequence length="266" mass="30126">MKKFLLLISASILSWSCTEDVSKDIATDLSQEANQFFRFSEALNESSYLGNISLTEYFRTFPEELPGCPEIILSPGSRIIELNYSNAQECQQPNKTLRKGKIILDFTLSNTSNPSWSMTYEKYFFGKTLIDGVRYFVNPSFNENKETFENLQVELEKNLGFVASGSFSYSVARLGSRPFALSTRGRIEGINPAGRDFSLVITEAKEQSFSCYRDGWELPQRGKENWIISRSPSSSIDYKVRFEQSINCNPVVTSTLPDGRSLQLNP</sequence>
<dbReference type="RefSeq" id="WP_092730980.1">
    <property type="nucleotide sequence ID" value="NZ_FMXE01000020.1"/>
</dbReference>
<dbReference type="EMBL" id="FMXE01000020">
    <property type="protein sequence ID" value="SDA85382.1"/>
    <property type="molecule type" value="Genomic_DNA"/>
</dbReference>
<name>A0A1G5YSQ1_9BACT</name>
<dbReference type="OrthoDB" id="838897at2"/>
<keyword evidence="2" id="KW-1185">Reference proteome</keyword>
<accession>A0A1G5YSQ1</accession>
<evidence type="ECO:0000313" key="2">
    <source>
        <dbReference type="Proteomes" id="UP000198756"/>
    </source>
</evidence>
<organism evidence="1 2">
    <name type="scientific">Algoriphagus alkaliphilus</name>
    <dbReference type="NCBI Taxonomy" id="279824"/>
    <lineage>
        <taxon>Bacteria</taxon>
        <taxon>Pseudomonadati</taxon>
        <taxon>Bacteroidota</taxon>
        <taxon>Cytophagia</taxon>
        <taxon>Cytophagales</taxon>
        <taxon>Cyclobacteriaceae</taxon>
        <taxon>Algoriphagus</taxon>
    </lineage>
</organism>